<dbReference type="EMBL" id="JAFJZZ010000009">
    <property type="protein sequence ID" value="MBN7774463.1"/>
    <property type="molecule type" value="Genomic_DNA"/>
</dbReference>
<dbReference type="InterPro" id="IPR024079">
    <property type="entry name" value="MetalloPept_cat_dom_sf"/>
</dbReference>
<gene>
    <name evidence="2" type="ORF">JYB65_13935</name>
</gene>
<feature type="signal peptide" evidence="1">
    <location>
        <begin position="1"/>
        <end position="26"/>
    </location>
</feature>
<keyword evidence="3" id="KW-1185">Reference proteome</keyword>
<comment type="caution">
    <text evidence="2">The sequence shown here is derived from an EMBL/GenBank/DDBJ whole genome shotgun (WGS) entry which is preliminary data.</text>
</comment>
<keyword evidence="1" id="KW-0732">Signal</keyword>
<dbReference type="SUPFAM" id="SSF55486">
    <property type="entry name" value="Metalloproteases ('zincins'), catalytic domain"/>
    <property type="match status" value="1"/>
</dbReference>
<dbReference type="GO" id="GO:0008237">
    <property type="term" value="F:metallopeptidase activity"/>
    <property type="evidence" value="ECO:0007669"/>
    <property type="project" value="InterPro"/>
</dbReference>
<sequence length="189" mass="20721">MKIKKFTKTIVLVAILTLASGSFCYADTFTGGRSSAVYKAYFDSSVSSYGYSPHYMAGMSNWNNISSKVSLSITTSTSDYPDKYYIGNTATNGLWGQTAIYKKNLLGQIVTAQTTDTWVYSTIVLYDNQMKAYNMNAAEVKSTATHEVGHTLSLAHTTASVESVMREGAIQFIGPTTYDITQLKAKWGN</sequence>
<proteinExistence type="predicted"/>
<reference evidence="2" key="1">
    <citation type="submission" date="2021-02" db="EMBL/GenBank/DDBJ databases">
        <title>Abyssanaerobacter marinus gen.nov., sp., nov, anaerobic bacterium isolated from the Onnuri vent field of Indian Ocean and suggestion of Mogibacteriaceae fam. nov., and proposal of reclassification of ambiguous this family's genus member.</title>
        <authorList>
            <person name="Kim Y.J."/>
            <person name="Yang J.-A."/>
        </authorList>
    </citation>
    <scope>NUCLEOTIDE SEQUENCE</scope>
    <source>
        <strain evidence="2">DSM 2634</strain>
    </source>
</reference>
<dbReference type="Gene3D" id="3.40.390.10">
    <property type="entry name" value="Collagenase (Catalytic Domain)"/>
    <property type="match status" value="1"/>
</dbReference>
<evidence type="ECO:0000256" key="1">
    <source>
        <dbReference type="SAM" id="SignalP"/>
    </source>
</evidence>
<evidence type="ECO:0008006" key="4">
    <source>
        <dbReference type="Google" id="ProtNLM"/>
    </source>
</evidence>
<accession>A0A939IKB2</accession>
<feature type="chain" id="PRO_5037004324" description="Peptidase M10 metallopeptidase domain-containing protein" evidence="1">
    <location>
        <begin position="27"/>
        <end position="189"/>
    </location>
</feature>
<organism evidence="2 3">
    <name type="scientific">Clostridium aminobutyricum</name>
    <dbReference type="NCBI Taxonomy" id="33953"/>
    <lineage>
        <taxon>Bacteria</taxon>
        <taxon>Bacillati</taxon>
        <taxon>Bacillota</taxon>
        <taxon>Clostridia</taxon>
        <taxon>Eubacteriales</taxon>
        <taxon>Clostridiaceae</taxon>
        <taxon>Clostridium</taxon>
    </lineage>
</organism>
<evidence type="ECO:0000313" key="3">
    <source>
        <dbReference type="Proteomes" id="UP000664545"/>
    </source>
</evidence>
<evidence type="ECO:0000313" key="2">
    <source>
        <dbReference type="EMBL" id="MBN7774463.1"/>
    </source>
</evidence>
<protein>
    <recommendedName>
        <fullName evidence="4">Peptidase M10 metallopeptidase domain-containing protein</fullName>
    </recommendedName>
</protein>
<dbReference type="Proteomes" id="UP000664545">
    <property type="component" value="Unassembled WGS sequence"/>
</dbReference>
<dbReference type="RefSeq" id="WP_206583303.1">
    <property type="nucleotide sequence ID" value="NZ_JAFJZZ010000009.1"/>
</dbReference>
<dbReference type="AlphaFoldDB" id="A0A939IKB2"/>
<name>A0A939IKB2_CLOAM</name>